<accession>A0A177WWS8</accession>
<keyword evidence="7" id="KW-0539">Nucleus</keyword>
<dbReference type="SUPFAM" id="SSF57667">
    <property type="entry name" value="beta-beta-alpha zinc fingers"/>
    <property type="match status" value="1"/>
</dbReference>
<dbReference type="GO" id="GO:0000398">
    <property type="term" value="P:mRNA splicing, via spliceosome"/>
    <property type="evidence" value="ECO:0007669"/>
    <property type="project" value="InterPro"/>
</dbReference>
<reference evidence="10 11" key="2">
    <citation type="submission" date="2016-05" db="EMBL/GenBank/DDBJ databases">
        <title>Lineage-specific infection strategies underlie the spectrum of fungal disease in amphibians.</title>
        <authorList>
            <person name="Cuomo C.A."/>
            <person name="Farrer R.A."/>
            <person name="James T."/>
            <person name="Longcore J."/>
            <person name="Birren B."/>
        </authorList>
    </citation>
    <scope>NUCLEOTIDE SEQUENCE [LARGE SCALE GENOMIC DNA]</scope>
    <source>
        <strain evidence="10 11">JEL423</strain>
    </source>
</reference>
<evidence type="ECO:0000313" key="10">
    <source>
        <dbReference type="EMBL" id="OAJ44529.1"/>
    </source>
</evidence>
<dbReference type="InterPro" id="IPR021966">
    <property type="entry name" value="SF3a60_bindingd"/>
</dbReference>
<dbReference type="InterPro" id="IPR000690">
    <property type="entry name" value="Matrin/U1-C_Znf_C2H2"/>
</dbReference>
<proteinExistence type="inferred from homology"/>
<evidence type="ECO:0000256" key="5">
    <source>
        <dbReference type="ARBA" id="ARBA00022771"/>
    </source>
</evidence>
<keyword evidence="3" id="KW-0597">Phosphoprotein</keyword>
<dbReference type="SMART" id="SM00355">
    <property type="entry name" value="ZnF_C2H2"/>
    <property type="match status" value="2"/>
</dbReference>
<dbReference type="EMBL" id="DS022312">
    <property type="protein sequence ID" value="OAJ44529.1"/>
    <property type="molecule type" value="Genomic_DNA"/>
</dbReference>
<sequence>MFDIRTCVFIVISNQPLYISIYCMHKQHKERLIVEQRVASFLDQIAEKSQYLLDLYKDEDRSRQNEIQALTCNDDLSEFYDRLKKIKDHHRRIPNEVTIPLSVSSFLKDPNVELEELETMFRGDEGLGKYLDLHSVFNQFLNLKHIKKVNYLLYLSDFDNFRAIPLATKMTNEYLEYLESFQKYLESFFQRSKPLLDYQELCRIELAKFDSMWKNGEISGWSLANETDQVKENSAQLSSLHCLACDKMFSKQSVFEGHKKRQKHIKAAAELAAKGIHENEHDSLAQAKLLKEEKHFEQMKPIAQGEMVIIAYIKQLTTEREDTKAHIERKQALTDKERMEDALETFVDINEFAEDEEEEKIYNPLKLPMGWDGKPIPYWLYKLHGLGIEYPCEICGNFVYMGRKAFDRHFQEWRHAHGMRCLGIPNSKQFHDVTSINDAYALAEKLKSIVKRATISADAAEEFEDDAGNVYSKKTYEAILAVKYRTVPIAKPAATPVTMDCAEQGSRNALSKAKSLHVILEAASINVGCFRTPSVESVDDTESFVIMKVVAVYIKYIQQVSSVN</sequence>
<evidence type="ECO:0000256" key="8">
    <source>
        <dbReference type="SAM" id="Coils"/>
    </source>
</evidence>
<dbReference type="PROSITE" id="PS00028">
    <property type="entry name" value="ZINC_FINGER_C2H2_1"/>
    <property type="match status" value="1"/>
</dbReference>
<dbReference type="eggNOG" id="KOG2636">
    <property type="taxonomic scope" value="Eukaryota"/>
</dbReference>
<protein>
    <recommendedName>
        <fullName evidence="9">Matrin-type domain-containing protein</fullName>
    </recommendedName>
</protein>
<dbReference type="InterPro" id="IPR013087">
    <property type="entry name" value="Znf_C2H2_type"/>
</dbReference>
<dbReference type="Pfam" id="PF11931">
    <property type="entry name" value="SF3a60_Prp9_C"/>
    <property type="match status" value="1"/>
</dbReference>
<keyword evidence="6" id="KW-0862">Zinc</keyword>
<feature type="coiled-coil region" evidence="8">
    <location>
        <begin position="313"/>
        <end position="356"/>
    </location>
</feature>
<dbReference type="GO" id="GO:0008270">
    <property type="term" value="F:zinc ion binding"/>
    <property type="evidence" value="ECO:0007669"/>
    <property type="project" value="UniProtKB-KW"/>
</dbReference>
<reference evidence="10 11" key="1">
    <citation type="submission" date="2006-10" db="EMBL/GenBank/DDBJ databases">
        <title>The Genome Sequence of Batrachochytrium dendrobatidis JEL423.</title>
        <authorList>
            <consortium name="The Broad Institute Genome Sequencing Platform"/>
            <person name="Birren B."/>
            <person name="Lander E."/>
            <person name="Galagan J."/>
            <person name="Cuomo C."/>
            <person name="Devon K."/>
            <person name="Jaffe D."/>
            <person name="Butler J."/>
            <person name="Alvarez P."/>
            <person name="Gnerre S."/>
            <person name="Grabherr M."/>
            <person name="Kleber M."/>
            <person name="Mauceli E."/>
            <person name="Brockman W."/>
            <person name="Young S."/>
            <person name="LaButti K."/>
            <person name="Sykes S."/>
            <person name="DeCaprio D."/>
            <person name="Crawford M."/>
            <person name="Koehrsen M."/>
            <person name="Engels R."/>
            <person name="Montgomery P."/>
            <person name="Pearson M."/>
            <person name="Howarth C."/>
            <person name="Larson L."/>
            <person name="White J."/>
            <person name="O'Leary S."/>
            <person name="Kodira C."/>
            <person name="Zeng Q."/>
            <person name="Yandava C."/>
            <person name="Alvarado L."/>
            <person name="Longcore J."/>
            <person name="James T."/>
        </authorList>
    </citation>
    <scope>NUCLEOTIDE SEQUENCE [LARGE SCALE GENOMIC DNA]</scope>
    <source>
        <strain evidence="10 11">JEL423</strain>
    </source>
</reference>
<name>A0A177WWS8_BATDL</name>
<dbReference type="Proteomes" id="UP000077115">
    <property type="component" value="Unassembled WGS sequence"/>
</dbReference>
<dbReference type="PANTHER" id="PTHR12786">
    <property type="entry name" value="SPLICING FACTOR SF3A-RELATED"/>
    <property type="match status" value="1"/>
</dbReference>
<gene>
    <name evidence="10" type="ORF">BDEG_27750</name>
</gene>
<comment type="subcellular location">
    <subcellularLocation>
        <location evidence="1">Nucleus</location>
    </subcellularLocation>
</comment>
<evidence type="ECO:0000256" key="4">
    <source>
        <dbReference type="ARBA" id="ARBA00022723"/>
    </source>
</evidence>
<dbReference type="InterPro" id="IPR024598">
    <property type="entry name" value="SF3a60/Prp9_C"/>
</dbReference>
<evidence type="ECO:0000256" key="1">
    <source>
        <dbReference type="ARBA" id="ARBA00004123"/>
    </source>
</evidence>
<feature type="domain" description="Matrin-type" evidence="9">
    <location>
        <begin position="390"/>
        <end position="421"/>
    </location>
</feature>
<keyword evidence="8" id="KW-0175">Coiled coil</keyword>
<dbReference type="PROSITE" id="PS50171">
    <property type="entry name" value="ZF_MATRIN"/>
    <property type="match status" value="1"/>
</dbReference>
<dbReference type="STRING" id="403673.A0A177WWS8"/>
<comment type="similarity">
    <text evidence="2">Belongs to the SF3A3 family.</text>
</comment>
<evidence type="ECO:0000256" key="2">
    <source>
        <dbReference type="ARBA" id="ARBA00008776"/>
    </source>
</evidence>
<dbReference type="Pfam" id="PF12108">
    <property type="entry name" value="SF3a60_bindingd"/>
    <property type="match status" value="1"/>
</dbReference>
<evidence type="ECO:0000256" key="6">
    <source>
        <dbReference type="ARBA" id="ARBA00022833"/>
    </source>
</evidence>
<evidence type="ECO:0000256" key="7">
    <source>
        <dbReference type="ARBA" id="ARBA00023242"/>
    </source>
</evidence>
<dbReference type="InterPro" id="IPR051421">
    <property type="entry name" value="RNA_Proc_DNA_Dmg_Regulator"/>
</dbReference>
<dbReference type="PANTHER" id="PTHR12786:SF2">
    <property type="entry name" value="SPLICING FACTOR 3A SUBUNIT 3"/>
    <property type="match status" value="1"/>
</dbReference>
<evidence type="ECO:0000256" key="3">
    <source>
        <dbReference type="ARBA" id="ARBA00022553"/>
    </source>
</evidence>
<dbReference type="VEuPathDB" id="FungiDB:BDEG_27750"/>
<dbReference type="OrthoDB" id="2160351at2759"/>
<organism evidence="10 11">
    <name type="scientific">Batrachochytrium dendrobatidis (strain JEL423)</name>
    <dbReference type="NCBI Taxonomy" id="403673"/>
    <lineage>
        <taxon>Eukaryota</taxon>
        <taxon>Fungi</taxon>
        <taxon>Fungi incertae sedis</taxon>
        <taxon>Chytridiomycota</taxon>
        <taxon>Chytridiomycota incertae sedis</taxon>
        <taxon>Chytridiomycetes</taxon>
        <taxon>Rhizophydiales</taxon>
        <taxon>Rhizophydiales incertae sedis</taxon>
        <taxon>Batrachochytrium</taxon>
    </lineage>
</organism>
<dbReference type="GO" id="GO:0003723">
    <property type="term" value="F:RNA binding"/>
    <property type="evidence" value="ECO:0007669"/>
    <property type="project" value="InterPro"/>
</dbReference>
<dbReference type="GO" id="GO:0005681">
    <property type="term" value="C:spliceosomal complex"/>
    <property type="evidence" value="ECO:0007669"/>
    <property type="project" value="InterPro"/>
</dbReference>
<evidence type="ECO:0000313" key="11">
    <source>
        <dbReference type="Proteomes" id="UP000077115"/>
    </source>
</evidence>
<dbReference type="AlphaFoldDB" id="A0A177WWS8"/>
<keyword evidence="4" id="KW-0479">Metal-binding</keyword>
<keyword evidence="5" id="KW-0863">Zinc-finger</keyword>
<dbReference type="InterPro" id="IPR031774">
    <property type="entry name" value="SF3A3_dom"/>
</dbReference>
<evidence type="ECO:0000259" key="9">
    <source>
        <dbReference type="PROSITE" id="PS50171"/>
    </source>
</evidence>
<dbReference type="Pfam" id="PF16837">
    <property type="entry name" value="SF3A3"/>
    <property type="match status" value="1"/>
</dbReference>
<dbReference type="InterPro" id="IPR036236">
    <property type="entry name" value="Znf_C2H2_sf"/>
</dbReference>